<dbReference type="Gene3D" id="1.10.630.10">
    <property type="entry name" value="Cytochrome P450"/>
    <property type="match status" value="1"/>
</dbReference>
<keyword evidence="10 13" id="KW-0408">Iron</keyword>
<dbReference type="GO" id="GO:0016020">
    <property type="term" value="C:membrane"/>
    <property type="evidence" value="ECO:0007669"/>
    <property type="project" value="UniProtKB-SubCell"/>
</dbReference>
<evidence type="ECO:0000256" key="6">
    <source>
        <dbReference type="ARBA" id="ARBA00022692"/>
    </source>
</evidence>
<keyword evidence="12" id="KW-0472">Membrane</keyword>
<evidence type="ECO:0000256" key="5">
    <source>
        <dbReference type="ARBA" id="ARBA00022617"/>
    </source>
</evidence>
<dbReference type="AlphaFoldDB" id="A0A9P3PW49"/>
<evidence type="ECO:0000256" key="8">
    <source>
        <dbReference type="ARBA" id="ARBA00022989"/>
    </source>
</evidence>
<evidence type="ECO:0000256" key="4">
    <source>
        <dbReference type="ARBA" id="ARBA00010617"/>
    </source>
</evidence>
<name>A0A9P3PW49_LYOSH</name>
<keyword evidence="5 13" id="KW-0349">Heme</keyword>
<keyword evidence="11 14" id="KW-0503">Monooxygenase</keyword>
<evidence type="ECO:0000256" key="9">
    <source>
        <dbReference type="ARBA" id="ARBA00023002"/>
    </source>
</evidence>
<dbReference type="GO" id="GO:0020037">
    <property type="term" value="F:heme binding"/>
    <property type="evidence" value="ECO:0007669"/>
    <property type="project" value="InterPro"/>
</dbReference>
<comment type="cofactor">
    <cofactor evidence="1 13">
        <name>heme</name>
        <dbReference type="ChEBI" id="CHEBI:30413"/>
    </cofactor>
</comment>
<organism evidence="15 16">
    <name type="scientific">Lyophyllum shimeji</name>
    <name type="common">Hon-shimeji</name>
    <name type="synonym">Tricholoma shimeji</name>
    <dbReference type="NCBI Taxonomy" id="47721"/>
    <lineage>
        <taxon>Eukaryota</taxon>
        <taxon>Fungi</taxon>
        <taxon>Dikarya</taxon>
        <taxon>Basidiomycota</taxon>
        <taxon>Agaricomycotina</taxon>
        <taxon>Agaricomycetes</taxon>
        <taxon>Agaricomycetidae</taxon>
        <taxon>Agaricales</taxon>
        <taxon>Tricholomatineae</taxon>
        <taxon>Lyophyllaceae</taxon>
        <taxon>Lyophyllum</taxon>
    </lineage>
</organism>
<keyword evidence="7 13" id="KW-0479">Metal-binding</keyword>
<dbReference type="PANTHER" id="PTHR24305:SF166">
    <property type="entry name" value="CYTOCHROME P450 12A4, MITOCHONDRIAL-RELATED"/>
    <property type="match status" value="1"/>
</dbReference>
<proteinExistence type="inferred from homology"/>
<evidence type="ECO:0000256" key="7">
    <source>
        <dbReference type="ARBA" id="ARBA00022723"/>
    </source>
</evidence>
<dbReference type="InterPro" id="IPR002401">
    <property type="entry name" value="Cyt_P450_E_grp-I"/>
</dbReference>
<dbReference type="InterPro" id="IPR050121">
    <property type="entry name" value="Cytochrome_P450_monoxygenase"/>
</dbReference>
<evidence type="ECO:0000256" key="11">
    <source>
        <dbReference type="ARBA" id="ARBA00023033"/>
    </source>
</evidence>
<dbReference type="Pfam" id="PF00067">
    <property type="entry name" value="p450"/>
    <property type="match status" value="1"/>
</dbReference>
<accession>A0A9P3PW49</accession>
<dbReference type="OrthoDB" id="1470350at2759"/>
<evidence type="ECO:0000256" key="1">
    <source>
        <dbReference type="ARBA" id="ARBA00001971"/>
    </source>
</evidence>
<evidence type="ECO:0000256" key="2">
    <source>
        <dbReference type="ARBA" id="ARBA00004370"/>
    </source>
</evidence>
<comment type="similarity">
    <text evidence="4 14">Belongs to the cytochrome P450 family.</text>
</comment>
<evidence type="ECO:0000313" key="16">
    <source>
        <dbReference type="Proteomes" id="UP001063166"/>
    </source>
</evidence>
<evidence type="ECO:0000256" key="12">
    <source>
        <dbReference type="ARBA" id="ARBA00023136"/>
    </source>
</evidence>
<dbReference type="SUPFAM" id="SSF48264">
    <property type="entry name" value="Cytochrome P450"/>
    <property type="match status" value="1"/>
</dbReference>
<comment type="subcellular location">
    <subcellularLocation>
        <location evidence="2">Membrane</location>
    </subcellularLocation>
</comment>
<dbReference type="PROSITE" id="PS00086">
    <property type="entry name" value="CYTOCHROME_P450"/>
    <property type="match status" value="1"/>
</dbReference>
<keyword evidence="8" id="KW-1133">Transmembrane helix</keyword>
<dbReference type="InterPro" id="IPR017972">
    <property type="entry name" value="Cyt_P450_CS"/>
</dbReference>
<protein>
    <submittedName>
        <fullName evidence="15">Cytochrome p450</fullName>
    </submittedName>
</protein>
<comment type="caution">
    <text evidence="15">The sequence shown here is derived from an EMBL/GenBank/DDBJ whole genome shotgun (WGS) entry which is preliminary data.</text>
</comment>
<evidence type="ECO:0000256" key="13">
    <source>
        <dbReference type="PIRSR" id="PIRSR602401-1"/>
    </source>
</evidence>
<evidence type="ECO:0000313" key="15">
    <source>
        <dbReference type="EMBL" id="GLB42347.1"/>
    </source>
</evidence>
<comment type="pathway">
    <text evidence="3">Secondary metabolite biosynthesis; terpenoid biosynthesis.</text>
</comment>
<dbReference type="InterPro" id="IPR001128">
    <property type="entry name" value="Cyt_P450"/>
</dbReference>
<evidence type="ECO:0000256" key="14">
    <source>
        <dbReference type="RuleBase" id="RU000461"/>
    </source>
</evidence>
<gene>
    <name evidence="15" type="ORF">LshimejAT787_1103620</name>
</gene>
<keyword evidence="16" id="KW-1185">Reference proteome</keyword>
<evidence type="ECO:0000256" key="3">
    <source>
        <dbReference type="ARBA" id="ARBA00004721"/>
    </source>
</evidence>
<reference evidence="15" key="1">
    <citation type="submission" date="2022-07" db="EMBL/GenBank/DDBJ databases">
        <title>The genome of Lyophyllum shimeji provides insight into the initial evolution of ectomycorrhizal fungal genome.</title>
        <authorList>
            <person name="Kobayashi Y."/>
            <person name="Shibata T."/>
            <person name="Hirakawa H."/>
            <person name="Shigenobu S."/>
            <person name="Nishiyama T."/>
            <person name="Yamada A."/>
            <person name="Hasebe M."/>
            <person name="Kawaguchi M."/>
        </authorList>
    </citation>
    <scope>NUCLEOTIDE SEQUENCE</scope>
    <source>
        <strain evidence="15">AT787</strain>
    </source>
</reference>
<dbReference type="GO" id="GO:0004497">
    <property type="term" value="F:monooxygenase activity"/>
    <property type="evidence" value="ECO:0007669"/>
    <property type="project" value="UniProtKB-KW"/>
</dbReference>
<dbReference type="Proteomes" id="UP001063166">
    <property type="component" value="Unassembled WGS sequence"/>
</dbReference>
<feature type="binding site" description="axial binding residue" evidence="13">
    <location>
        <position position="539"/>
    </location>
    <ligand>
        <name>heme</name>
        <dbReference type="ChEBI" id="CHEBI:30413"/>
    </ligand>
    <ligandPart>
        <name>Fe</name>
        <dbReference type="ChEBI" id="CHEBI:18248"/>
    </ligandPart>
</feature>
<dbReference type="GO" id="GO:0016705">
    <property type="term" value="F:oxidoreductase activity, acting on paired donors, with incorporation or reduction of molecular oxygen"/>
    <property type="evidence" value="ECO:0007669"/>
    <property type="project" value="InterPro"/>
</dbReference>
<dbReference type="PRINTS" id="PR00463">
    <property type="entry name" value="EP450I"/>
</dbReference>
<sequence>MELSSKSLGCRQKRSKILNTDPPHIRYKQLYSRSGRKLASTMAISIVEVFAGISTAWIVKSLLQKYLAVQFTKPLLRACPGGSILWLHPFRTFALVVGPMFPFKGQMGYYFAAFALFKKYGSTCLSSVTFWNAIPTFWLSDADAIKTMHAGRAIFPKDIEAYETLNIYGENLVSTEGANWKRHRSVANSAFNETNHAFVWRETIRVVDEWFEMIDGKDVDAQGDTSVDLLTDLTQVALLVISSAGFGRKASLREDLNTEPPPGHKLAFRPAVTSAVHHVITKAITPTWLYNLSDRVYIPFITPILNEARLSFDALALHMHEVIAMARAWIAGGKTTAMDAALLRNLVEANMNDDDHDRGKHLTDDEVLSDTFTFLLAGHETSAHSLCFAIILLALYPDIQQRVYEEALRLWPDGVPSPASPTPYKESMANLEYTTAVFYETLRHFPPVARLAKNVLADTTLTARRFSTSPEGKITNVEKYDVPIKTGSIVVIDIVALHNNPIHWGEDVAEFKPERFIDTDTYRWPRDAFNAFSGGPRSCIGQRFSVTESTCILAHVARKYEVHIPDDLKNKSWEEQKRVLLAWKPGITITPKNARVVFRRRSQ</sequence>
<dbReference type="InterPro" id="IPR036396">
    <property type="entry name" value="Cyt_P450_sf"/>
</dbReference>
<dbReference type="PRINTS" id="PR00385">
    <property type="entry name" value="P450"/>
</dbReference>
<dbReference type="PANTHER" id="PTHR24305">
    <property type="entry name" value="CYTOCHROME P450"/>
    <property type="match status" value="1"/>
</dbReference>
<keyword evidence="6" id="KW-0812">Transmembrane</keyword>
<dbReference type="EMBL" id="BRPK01000011">
    <property type="protein sequence ID" value="GLB42347.1"/>
    <property type="molecule type" value="Genomic_DNA"/>
</dbReference>
<evidence type="ECO:0000256" key="10">
    <source>
        <dbReference type="ARBA" id="ARBA00023004"/>
    </source>
</evidence>
<keyword evidence="9 14" id="KW-0560">Oxidoreductase</keyword>
<dbReference type="GO" id="GO:0005506">
    <property type="term" value="F:iron ion binding"/>
    <property type="evidence" value="ECO:0007669"/>
    <property type="project" value="InterPro"/>
</dbReference>